<sequence>MKKVAVYLFLMVSIVSFGNIKDPFTDKKFDYTFKNVPEIFPGDFRCRFIIKQVLLRSFHEDNKHTKMIDTFNSSLSTYGRIIQEEGLFVNETNPINVTTKYYSKYCTIPKQEWLNDFGSASLNKYFDLIRENYLDK</sequence>
<evidence type="ECO:0000256" key="1">
    <source>
        <dbReference type="SAM" id="SignalP"/>
    </source>
</evidence>
<dbReference type="AlphaFoldDB" id="A0A510JEH4"/>
<dbReference type="OrthoDB" id="80478at2"/>
<dbReference type="EMBL" id="AP019823">
    <property type="protein sequence ID" value="BBM37617.1"/>
    <property type="molecule type" value="Genomic_DNA"/>
</dbReference>
<reference evidence="2 3" key="1">
    <citation type="submission" date="2019-07" db="EMBL/GenBank/DDBJ databases">
        <title>Complete Genome Sequence of Leptotrichia hofstadii Strain JCM16775.</title>
        <authorList>
            <person name="Watanabe S."/>
            <person name="Cui L."/>
        </authorList>
    </citation>
    <scope>NUCLEOTIDE SEQUENCE [LARGE SCALE GENOMIC DNA]</scope>
    <source>
        <strain evidence="2 3">JCM16775</strain>
    </source>
</reference>
<dbReference type="KEGG" id="lhf:JCM16775_0301"/>
<protein>
    <submittedName>
        <fullName evidence="2">Uncharacterized protein</fullName>
    </submittedName>
</protein>
<organism evidence="2 3">
    <name type="scientific">Leptotrichia hofstadii</name>
    <dbReference type="NCBI Taxonomy" id="157688"/>
    <lineage>
        <taxon>Bacteria</taxon>
        <taxon>Fusobacteriati</taxon>
        <taxon>Fusobacteriota</taxon>
        <taxon>Fusobacteriia</taxon>
        <taxon>Fusobacteriales</taxon>
        <taxon>Leptotrichiaceae</taxon>
        <taxon>Leptotrichia</taxon>
    </lineage>
</organism>
<feature type="signal peptide" evidence="1">
    <location>
        <begin position="1"/>
        <end position="18"/>
    </location>
</feature>
<keyword evidence="1" id="KW-0732">Signal</keyword>
<feature type="chain" id="PRO_5021897629" evidence="1">
    <location>
        <begin position="19"/>
        <end position="136"/>
    </location>
</feature>
<dbReference type="Proteomes" id="UP000321892">
    <property type="component" value="Chromosome"/>
</dbReference>
<evidence type="ECO:0000313" key="3">
    <source>
        <dbReference type="Proteomes" id="UP000321892"/>
    </source>
</evidence>
<keyword evidence="3" id="KW-1185">Reference proteome</keyword>
<gene>
    <name evidence="2" type="ORF">JCM16775_0301</name>
</gene>
<name>A0A510JEH4_9FUSO</name>
<evidence type="ECO:0000313" key="2">
    <source>
        <dbReference type="EMBL" id="BBM37617.1"/>
    </source>
</evidence>
<dbReference type="RefSeq" id="WP_006805737.1">
    <property type="nucleotide sequence ID" value="NZ_AP019823.1"/>
</dbReference>
<accession>A0A510JEH4</accession>
<proteinExistence type="predicted"/>